<keyword evidence="2" id="KW-0547">Nucleotide-binding</keyword>
<dbReference type="PANTHER" id="PTHR42939">
    <property type="entry name" value="ABC TRANSPORTER ATP-BINDING PROTEIN ALBC-RELATED"/>
    <property type="match status" value="1"/>
</dbReference>
<reference evidence="5" key="2">
    <citation type="submission" date="2021-04" db="EMBL/GenBank/DDBJ databases">
        <authorList>
            <person name="Gilroy R."/>
        </authorList>
    </citation>
    <scope>NUCLEOTIDE SEQUENCE</scope>
    <source>
        <strain evidence="5">12435</strain>
    </source>
</reference>
<dbReference type="InterPro" id="IPR027417">
    <property type="entry name" value="P-loop_NTPase"/>
</dbReference>
<dbReference type="Gene3D" id="3.40.50.300">
    <property type="entry name" value="P-loop containing nucleotide triphosphate hydrolases"/>
    <property type="match status" value="1"/>
</dbReference>
<evidence type="ECO:0000256" key="2">
    <source>
        <dbReference type="ARBA" id="ARBA00022741"/>
    </source>
</evidence>
<evidence type="ECO:0000313" key="6">
    <source>
        <dbReference type="Proteomes" id="UP000823990"/>
    </source>
</evidence>
<dbReference type="AlphaFoldDB" id="A0A9D1PZT4"/>
<evidence type="ECO:0000313" key="5">
    <source>
        <dbReference type="EMBL" id="HIW02635.1"/>
    </source>
</evidence>
<dbReference type="InterPro" id="IPR003593">
    <property type="entry name" value="AAA+_ATPase"/>
</dbReference>
<dbReference type="SUPFAM" id="SSF52540">
    <property type="entry name" value="P-loop containing nucleoside triphosphate hydrolases"/>
    <property type="match status" value="1"/>
</dbReference>
<keyword evidence="3 5" id="KW-0067">ATP-binding</keyword>
<name>A0A9D1PZT4_9FIRM</name>
<proteinExistence type="predicted"/>
<evidence type="ECO:0000256" key="1">
    <source>
        <dbReference type="ARBA" id="ARBA00022448"/>
    </source>
</evidence>
<keyword evidence="1" id="KW-0813">Transport</keyword>
<dbReference type="InterPro" id="IPR051782">
    <property type="entry name" value="ABC_Transporter_VariousFunc"/>
</dbReference>
<dbReference type="EMBL" id="DXHS01000076">
    <property type="protein sequence ID" value="HIW02635.1"/>
    <property type="molecule type" value="Genomic_DNA"/>
</dbReference>
<dbReference type="PROSITE" id="PS50893">
    <property type="entry name" value="ABC_TRANSPORTER_2"/>
    <property type="match status" value="1"/>
</dbReference>
<reference evidence="5" key="1">
    <citation type="journal article" date="2021" name="PeerJ">
        <title>Extensive microbial diversity within the chicken gut microbiome revealed by metagenomics and culture.</title>
        <authorList>
            <person name="Gilroy R."/>
            <person name="Ravi A."/>
            <person name="Getino M."/>
            <person name="Pursley I."/>
            <person name="Horton D.L."/>
            <person name="Alikhan N.F."/>
            <person name="Baker D."/>
            <person name="Gharbi K."/>
            <person name="Hall N."/>
            <person name="Watson M."/>
            <person name="Adriaenssens E.M."/>
            <person name="Foster-Nyarko E."/>
            <person name="Jarju S."/>
            <person name="Secka A."/>
            <person name="Antonio M."/>
            <person name="Oren A."/>
            <person name="Chaudhuri R.R."/>
            <person name="La Ragione R."/>
            <person name="Hildebrand F."/>
            <person name="Pallen M.J."/>
        </authorList>
    </citation>
    <scope>NUCLEOTIDE SEQUENCE</scope>
    <source>
        <strain evidence="5">12435</strain>
    </source>
</reference>
<dbReference type="PROSITE" id="PS00211">
    <property type="entry name" value="ABC_TRANSPORTER_1"/>
    <property type="match status" value="1"/>
</dbReference>
<dbReference type="Pfam" id="PF00005">
    <property type="entry name" value="ABC_tran"/>
    <property type="match status" value="1"/>
</dbReference>
<protein>
    <submittedName>
        <fullName evidence="5">ABC transporter ATP-binding protein</fullName>
    </submittedName>
</protein>
<dbReference type="InterPro" id="IPR003439">
    <property type="entry name" value="ABC_transporter-like_ATP-bd"/>
</dbReference>
<sequence>MVFGGVSKTYAGNKVKAVDHLDLSLNAGEIFGFLGPNGAGKTTTIKMLTGILSIDEGGINVFGSDITRSPIEAKKHIGFVTDSGVLFDKLTGREFVDFMADMYGVSAEDRKARSEELIDRFALREVFDRQIGTYSHGMQQKIAIVGALVHDPDVLVLDEPMVGLDPQSVRQFKDIMRTHADKGNVVFFSTHVLDMAEKICDRIGIINGGRLIVAGDLDEIKAAKGDESLEDIFLSVAGTAQEV</sequence>
<gene>
    <name evidence="5" type="ORF">H9892_04780</name>
</gene>
<organism evidence="5 6">
    <name type="scientific">Candidatus Protoclostridium stercorigallinarum</name>
    <dbReference type="NCBI Taxonomy" id="2838741"/>
    <lineage>
        <taxon>Bacteria</taxon>
        <taxon>Bacillati</taxon>
        <taxon>Bacillota</taxon>
        <taxon>Clostridia</taxon>
        <taxon>Candidatus Protoclostridium</taxon>
    </lineage>
</organism>
<dbReference type="CDD" id="cd03230">
    <property type="entry name" value="ABC_DR_subfamily_A"/>
    <property type="match status" value="1"/>
</dbReference>
<feature type="domain" description="ABC transporter" evidence="4">
    <location>
        <begin position="1"/>
        <end position="233"/>
    </location>
</feature>
<dbReference type="SMART" id="SM00382">
    <property type="entry name" value="AAA"/>
    <property type="match status" value="1"/>
</dbReference>
<evidence type="ECO:0000259" key="4">
    <source>
        <dbReference type="PROSITE" id="PS50893"/>
    </source>
</evidence>
<evidence type="ECO:0000256" key="3">
    <source>
        <dbReference type="ARBA" id="ARBA00022840"/>
    </source>
</evidence>
<accession>A0A9D1PZT4</accession>
<dbReference type="GO" id="GO:0005524">
    <property type="term" value="F:ATP binding"/>
    <property type="evidence" value="ECO:0007669"/>
    <property type="project" value="UniProtKB-KW"/>
</dbReference>
<dbReference type="PANTHER" id="PTHR42939:SF1">
    <property type="entry name" value="ABC TRANSPORTER ATP-BINDING PROTEIN ALBC-RELATED"/>
    <property type="match status" value="1"/>
</dbReference>
<dbReference type="GO" id="GO:0016887">
    <property type="term" value="F:ATP hydrolysis activity"/>
    <property type="evidence" value="ECO:0007669"/>
    <property type="project" value="InterPro"/>
</dbReference>
<comment type="caution">
    <text evidence="5">The sequence shown here is derived from an EMBL/GenBank/DDBJ whole genome shotgun (WGS) entry which is preliminary data.</text>
</comment>
<dbReference type="InterPro" id="IPR017871">
    <property type="entry name" value="ABC_transporter-like_CS"/>
</dbReference>
<dbReference type="Proteomes" id="UP000823990">
    <property type="component" value="Unassembled WGS sequence"/>
</dbReference>